<organism evidence="2 3">
    <name type="scientific">Pseudomonas putida</name>
    <name type="common">Arthrobacter siderocapsulatus</name>
    <dbReference type="NCBI Taxonomy" id="303"/>
    <lineage>
        <taxon>Bacteria</taxon>
        <taxon>Pseudomonadati</taxon>
        <taxon>Pseudomonadota</taxon>
        <taxon>Gammaproteobacteria</taxon>
        <taxon>Pseudomonadales</taxon>
        <taxon>Pseudomonadaceae</taxon>
        <taxon>Pseudomonas</taxon>
    </lineage>
</organism>
<reference evidence="2 3" key="1">
    <citation type="submission" date="2016-12" db="EMBL/GenBank/DDBJ databases">
        <title>Draft Genome Sequence of Mercury Resistant Pseudomonas DRA525.</title>
        <authorList>
            <person name="Drace K.M."/>
        </authorList>
    </citation>
    <scope>NUCLEOTIDE SEQUENCE [LARGE SCALE GENOMIC DNA]</scope>
    <source>
        <strain evidence="2 3">DRA525</strain>
    </source>
</reference>
<dbReference type="AlphaFoldDB" id="A0A1L5PJU5"/>
<evidence type="ECO:0000256" key="1">
    <source>
        <dbReference type="SAM" id="MobiDB-lite"/>
    </source>
</evidence>
<evidence type="ECO:0000313" key="2">
    <source>
        <dbReference type="EMBL" id="APO80488.1"/>
    </source>
</evidence>
<name>A0A1L5PJU5_PSEPU</name>
<dbReference type="Proteomes" id="UP000185146">
    <property type="component" value="Chromosome"/>
</dbReference>
<accession>A0A1L5PJU5</accession>
<sequence>MPSLVLSAHAMRIDGFSSQSYPIKRTPRKAAVRDEAIDDAEVIEEVETAPQEATARRRSGGLPARQQDMIFPRARDRRTATALASYLSTAGFTDWDMEVLGLDLYI</sequence>
<proteinExistence type="predicted"/>
<feature type="region of interest" description="Disordered" evidence="1">
    <location>
        <begin position="49"/>
        <end position="69"/>
    </location>
</feature>
<gene>
    <name evidence="2" type="ORF">BL240_02840</name>
</gene>
<evidence type="ECO:0000313" key="3">
    <source>
        <dbReference type="Proteomes" id="UP000185146"/>
    </source>
</evidence>
<dbReference type="EMBL" id="CP018743">
    <property type="protein sequence ID" value="APO80488.1"/>
    <property type="molecule type" value="Genomic_DNA"/>
</dbReference>
<protein>
    <submittedName>
        <fullName evidence="2">Uncharacterized protein</fullName>
    </submittedName>
</protein>